<evidence type="ECO:0000313" key="2">
    <source>
        <dbReference type="Proteomes" id="UP001158045"/>
    </source>
</evidence>
<sequence length="226" mass="26091">MNSKINLYEITDGNFYGINDLVKADTGGCVDCSSCCYGVGELVILTPYDVYEMSSYLELSFDELLIDKIKLQHENKITLPHLNVISDSDRCSFLSESGRCQIHAHRPSICRLFPLGRVYEDDDFKFFLQTNSCVKENLTSIKVENWIGISNYNENKKFLLTWHKLLKALNFRVKFIRDEQELKAINTDLLDTFFKISHASSAQKHDDFYSEFYAILPEAKKRLGIL</sequence>
<dbReference type="InterPro" id="IPR005358">
    <property type="entry name" value="Puta_zinc/iron-chelating_dom"/>
</dbReference>
<keyword evidence="2" id="KW-1185">Reference proteome</keyword>
<dbReference type="PANTHER" id="PTHR35866">
    <property type="entry name" value="PUTATIVE-RELATED"/>
    <property type="match status" value="1"/>
</dbReference>
<dbReference type="EMBL" id="JARYZI010000011">
    <property type="protein sequence ID" value="MDH8679329.1"/>
    <property type="molecule type" value="Genomic_DNA"/>
</dbReference>
<name>A0ABT6NFY6_9FIRM</name>
<protein>
    <submittedName>
        <fullName evidence="1">YkgJ family cysteine cluster protein</fullName>
    </submittedName>
</protein>
<accession>A0ABT6NFY6</accession>
<reference evidence="1 2" key="1">
    <citation type="submission" date="2023-04" db="EMBL/GenBank/DDBJ databases">
        <title>Fusibacter bizertensis strain WBS, isolated from littoral bottom sediments of the Arctic seas - biochemical and genomic analysis.</title>
        <authorList>
            <person name="Brioukhanov A.L."/>
        </authorList>
    </citation>
    <scope>NUCLEOTIDE SEQUENCE [LARGE SCALE GENOMIC DNA]</scope>
    <source>
        <strain evidence="1 2">WBS</strain>
    </source>
</reference>
<dbReference type="Proteomes" id="UP001158045">
    <property type="component" value="Unassembled WGS sequence"/>
</dbReference>
<dbReference type="PANTHER" id="PTHR35866:SF1">
    <property type="entry name" value="YKGJ FAMILY CYSTEINE CLUSTER PROTEIN"/>
    <property type="match status" value="1"/>
</dbReference>
<comment type="caution">
    <text evidence="1">The sequence shown here is derived from an EMBL/GenBank/DDBJ whole genome shotgun (WGS) entry which is preliminary data.</text>
</comment>
<evidence type="ECO:0000313" key="1">
    <source>
        <dbReference type="EMBL" id="MDH8679329.1"/>
    </source>
</evidence>
<dbReference type="Pfam" id="PF03692">
    <property type="entry name" value="CxxCxxCC"/>
    <property type="match status" value="1"/>
</dbReference>
<gene>
    <name evidence="1" type="ORF">QE109_14320</name>
</gene>
<dbReference type="RefSeq" id="WP_281095226.1">
    <property type="nucleotide sequence ID" value="NZ_JARYZI010000011.1"/>
</dbReference>
<proteinExistence type="predicted"/>
<organism evidence="1 2">
    <name type="scientific">Fusibacter bizertensis</name>
    <dbReference type="NCBI Taxonomy" id="1488331"/>
    <lineage>
        <taxon>Bacteria</taxon>
        <taxon>Bacillati</taxon>
        <taxon>Bacillota</taxon>
        <taxon>Clostridia</taxon>
        <taxon>Eubacteriales</taxon>
        <taxon>Eubacteriales Family XII. Incertae Sedis</taxon>
        <taxon>Fusibacter</taxon>
    </lineage>
</organism>